<dbReference type="EMBL" id="APJX01000001">
    <property type="protein sequence ID" value="EMS81367.1"/>
    <property type="molecule type" value="Genomic_DNA"/>
</dbReference>
<evidence type="ECO:0000313" key="1">
    <source>
        <dbReference type="EMBL" id="EMS77347.1"/>
    </source>
</evidence>
<accession>S0FZG2</accession>
<name>S0FZG2_9BACT</name>
<proteinExistence type="predicted"/>
<gene>
    <name evidence="1" type="ORF">Dpo_17c00510</name>
    <name evidence="2" type="ORF">Dpo_1c05080</name>
</gene>
<evidence type="ECO:0000313" key="3">
    <source>
        <dbReference type="Proteomes" id="UP000014216"/>
    </source>
</evidence>
<reference evidence="1 3" key="1">
    <citation type="journal article" date="2013" name="Genome Announc.">
        <title>Draft Genome Sequence of Desulfotignum phosphitoxidans DSM 13687 Strain FiPS-3.</title>
        <authorList>
            <person name="Poehlein A."/>
            <person name="Daniel R."/>
            <person name="Simeonova D.D."/>
        </authorList>
    </citation>
    <scope>NUCLEOTIDE SEQUENCE [LARGE SCALE GENOMIC DNA]</scope>
    <source>
        <strain evidence="1 3">DSM 13687</strain>
    </source>
</reference>
<dbReference type="Proteomes" id="UP000014216">
    <property type="component" value="Unassembled WGS sequence"/>
</dbReference>
<sequence>MIMKDKNCNKNRSEFIHSKFSYQYGKTGQDN</sequence>
<dbReference type="EMBL" id="APJX01000017">
    <property type="protein sequence ID" value="EMS77347.1"/>
    <property type="molecule type" value="Genomic_DNA"/>
</dbReference>
<evidence type="ECO:0000313" key="2">
    <source>
        <dbReference type="EMBL" id="EMS81367.1"/>
    </source>
</evidence>
<dbReference type="AlphaFoldDB" id="S0FZG2"/>
<organism evidence="1 3">
    <name type="scientific">Desulfotignum phosphitoxidans DSM 13687</name>
    <dbReference type="NCBI Taxonomy" id="1286635"/>
    <lineage>
        <taxon>Bacteria</taxon>
        <taxon>Pseudomonadati</taxon>
        <taxon>Thermodesulfobacteriota</taxon>
        <taxon>Desulfobacteria</taxon>
        <taxon>Desulfobacterales</taxon>
        <taxon>Desulfobacteraceae</taxon>
        <taxon>Desulfotignum</taxon>
    </lineage>
</organism>
<protein>
    <submittedName>
        <fullName evidence="1">Uncharacterized protein</fullName>
    </submittedName>
</protein>
<comment type="caution">
    <text evidence="1">The sequence shown here is derived from an EMBL/GenBank/DDBJ whole genome shotgun (WGS) entry which is preliminary data.</text>
</comment>
<keyword evidence="3" id="KW-1185">Reference proteome</keyword>